<dbReference type="AlphaFoldDB" id="A0A1I2TCD8"/>
<keyword evidence="3" id="KW-1185">Reference proteome</keyword>
<dbReference type="STRING" id="341036.SAMN05660649_02129"/>
<sequence length="179" mass="20123">MVEKRLTGEWSMAAVWVLAGLFAGWLVLVIRQVWKETQRNGKKSNAGCSRTAGARLVAILLKDRVGQVEWFVRRVADGLERRPELRVVLIDGGSKDGTTQVLERLARQFNLGFRRLTEFHAGCPRADGDAVNERQITCWSKNCLETGRRLNYVNLPAVCIDLRGASASELLRYNLRLVG</sequence>
<keyword evidence="1" id="KW-0812">Transmembrane</keyword>
<accession>A0A1I2TCD8</accession>
<name>A0A1I2TCD8_9FIRM</name>
<evidence type="ECO:0008006" key="4">
    <source>
        <dbReference type="Google" id="ProtNLM"/>
    </source>
</evidence>
<evidence type="ECO:0000256" key="1">
    <source>
        <dbReference type="SAM" id="Phobius"/>
    </source>
</evidence>
<dbReference type="Proteomes" id="UP000199337">
    <property type="component" value="Unassembled WGS sequence"/>
</dbReference>
<reference evidence="3" key="1">
    <citation type="submission" date="2016-10" db="EMBL/GenBank/DDBJ databases">
        <authorList>
            <person name="Varghese N."/>
            <person name="Submissions S."/>
        </authorList>
    </citation>
    <scope>NUCLEOTIDE SEQUENCE [LARGE SCALE GENOMIC DNA]</scope>
    <source>
        <strain evidence="3">DSM 17038</strain>
    </source>
</reference>
<protein>
    <recommendedName>
        <fullName evidence="4">Glycosyl transferase family 2</fullName>
    </recommendedName>
</protein>
<gene>
    <name evidence="2" type="ORF">SAMN05660649_02129</name>
</gene>
<feature type="transmembrane region" description="Helical" evidence="1">
    <location>
        <begin position="12"/>
        <end position="34"/>
    </location>
</feature>
<dbReference type="EMBL" id="FOOX01000007">
    <property type="protein sequence ID" value="SFG61779.1"/>
    <property type="molecule type" value="Genomic_DNA"/>
</dbReference>
<keyword evidence="1" id="KW-1133">Transmembrane helix</keyword>
<organism evidence="2 3">
    <name type="scientific">Desulfotruncus arcticus DSM 17038</name>
    <dbReference type="NCBI Taxonomy" id="1121424"/>
    <lineage>
        <taxon>Bacteria</taxon>
        <taxon>Bacillati</taxon>
        <taxon>Bacillota</taxon>
        <taxon>Clostridia</taxon>
        <taxon>Eubacteriales</taxon>
        <taxon>Desulfallaceae</taxon>
        <taxon>Desulfotruncus</taxon>
    </lineage>
</organism>
<evidence type="ECO:0000313" key="2">
    <source>
        <dbReference type="EMBL" id="SFG61779.1"/>
    </source>
</evidence>
<keyword evidence="1" id="KW-0472">Membrane</keyword>
<evidence type="ECO:0000313" key="3">
    <source>
        <dbReference type="Proteomes" id="UP000199337"/>
    </source>
</evidence>
<proteinExistence type="predicted"/>